<sequence>MRLRSILLGLAAALVPPVVAQNNNNDDSTTSSTSSTSSTRSTTTDEETSTSTSNSPSSTTDSTKTTTASLPDVSQTSSSTSSSTSSITSSTTQQSVPPVTSDTGDTPALPTLPGSYSYPPPAVPPTKNAPFMQKSDLPQGTVFIAVGAILGAFAVAILVWRAIVACLLHRSVKRATLAQQVANDKKSYPPPAAPFYKYSDQASSVSLANAPTARAARKSRGPVPSSTPSQSNLFFSPTAPAGSGGAANRESRFLPSGFYASGAASPQQGHTHSISLTNLRPDSHGHARAVEPSPPESPSLAPPQDTGRRNISSSSINLNRPPSGRAPSAFLEDLLGDQSEQFPPAGHRNTWNQPSDRF</sequence>
<evidence type="ECO:0000256" key="2">
    <source>
        <dbReference type="SAM" id="Phobius"/>
    </source>
</evidence>
<feature type="transmembrane region" description="Helical" evidence="2">
    <location>
        <begin position="142"/>
        <end position="164"/>
    </location>
</feature>
<protein>
    <submittedName>
        <fullName evidence="4">Putative csi2 protein</fullName>
    </submittedName>
</protein>
<dbReference type="AlphaFoldDB" id="A0A1W2THQ0"/>
<feature type="compositionally biased region" description="Polar residues" evidence="1">
    <location>
        <begin position="264"/>
        <end position="280"/>
    </location>
</feature>
<keyword evidence="3" id="KW-0732">Signal</keyword>
<gene>
    <name evidence="4" type="ORF">SAMD00023353_0901510</name>
</gene>
<organism evidence="4">
    <name type="scientific">Rosellinia necatrix</name>
    <name type="common">White root-rot fungus</name>
    <dbReference type="NCBI Taxonomy" id="77044"/>
    <lineage>
        <taxon>Eukaryota</taxon>
        <taxon>Fungi</taxon>
        <taxon>Dikarya</taxon>
        <taxon>Ascomycota</taxon>
        <taxon>Pezizomycotina</taxon>
        <taxon>Sordariomycetes</taxon>
        <taxon>Xylariomycetidae</taxon>
        <taxon>Xylariales</taxon>
        <taxon>Xylariaceae</taxon>
        <taxon>Rosellinia</taxon>
    </lineage>
</organism>
<keyword evidence="2" id="KW-1133">Transmembrane helix</keyword>
<accession>A0A1W2THQ0</accession>
<feature type="compositionally biased region" description="Low complexity" evidence="1">
    <location>
        <begin position="20"/>
        <end position="42"/>
    </location>
</feature>
<dbReference type="OrthoDB" id="4065319at2759"/>
<evidence type="ECO:0000313" key="5">
    <source>
        <dbReference type="Proteomes" id="UP000054516"/>
    </source>
</evidence>
<evidence type="ECO:0000256" key="1">
    <source>
        <dbReference type="SAM" id="MobiDB-lite"/>
    </source>
</evidence>
<dbReference type="EMBL" id="DF977454">
    <property type="protein sequence ID" value="GAP87669.1"/>
    <property type="molecule type" value="Genomic_DNA"/>
</dbReference>
<dbReference type="Proteomes" id="UP000054516">
    <property type="component" value="Unassembled WGS sequence"/>
</dbReference>
<dbReference type="PANTHER" id="PTHR36089:SF1">
    <property type="entry name" value="CHITIN SYNTHASE 3 COMPLEX PROTEIN CSI2-RELATED"/>
    <property type="match status" value="1"/>
</dbReference>
<feature type="compositionally biased region" description="Polar residues" evidence="1">
    <location>
        <begin position="224"/>
        <end position="235"/>
    </location>
</feature>
<keyword evidence="2" id="KW-0812">Transmembrane</keyword>
<feature type="compositionally biased region" description="Low complexity" evidence="1">
    <location>
        <begin position="49"/>
        <end position="101"/>
    </location>
</feature>
<feature type="compositionally biased region" description="Low complexity" evidence="1">
    <location>
        <begin position="302"/>
        <end position="323"/>
    </location>
</feature>
<feature type="compositionally biased region" description="Polar residues" evidence="1">
    <location>
        <begin position="349"/>
        <end position="358"/>
    </location>
</feature>
<dbReference type="PANTHER" id="PTHR36089">
    <property type="entry name" value="CHITIN SYNTHASE 3 COMPLEX PROTEIN CSI2-RELATED"/>
    <property type="match status" value="1"/>
</dbReference>
<feature type="compositionally biased region" description="Pro residues" evidence="1">
    <location>
        <begin position="292"/>
        <end position="301"/>
    </location>
</feature>
<name>A0A1W2THQ0_ROSNE</name>
<dbReference type="OMA" id="ANAPYMQ"/>
<evidence type="ECO:0000256" key="3">
    <source>
        <dbReference type="SAM" id="SignalP"/>
    </source>
</evidence>
<feature type="region of interest" description="Disordered" evidence="1">
    <location>
        <begin position="209"/>
        <end position="358"/>
    </location>
</feature>
<proteinExistence type="predicted"/>
<feature type="region of interest" description="Disordered" evidence="1">
    <location>
        <begin position="20"/>
        <end position="131"/>
    </location>
</feature>
<dbReference type="GO" id="GO:0000324">
    <property type="term" value="C:fungal-type vacuole"/>
    <property type="evidence" value="ECO:0007669"/>
    <property type="project" value="TreeGrafter"/>
</dbReference>
<evidence type="ECO:0000313" key="4">
    <source>
        <dbReference type="EMBL" id="GAP87669.1"/>
    </source>
</evidence>
<dbReference type="InterPro" id="IPR051009">
    <property type="entry name" value="PRM"/>
</dbReference>
<keyword evidence="2" id="KW-0472">Membrane</keyword>
<reference evidence="4" key="1">
    <citation type="submission" date="2016-03" db="EMBL/GenBank/DDBJ databases">
        <title>Draft genome sequence of Rosellinia necatrix.</title>
        <authorList>
            <person name="Kanematsu S."/>
        </authorList>
    </citation>
    <scope>NUCLEOTIDE SEQUENCE [LARGE SCALE GENOMIC DNA]</scope>
    <source>
        <strain evidence="4">W97</strain>
    </source>
</reference>
<feature type="chain" id="PRO_5010729904" evidence="3">
    <location>
        <begin position="21"/>
        <end position="358"/>
    </location>
</feature>
<keyword evidence="5" id="KW-1185">Reference proteome</keyword>
<feature type="signal peptide" evidence="3">
    <location>
        <begin position="1"/>
        <end position="20"/>
    </location>
</feature>